<feature type="signal peptide" evidence="1">
    <location>
        <begin position="1"/>
        <end position="27"/>
    </location>
</feature>
<dbReference type="Gene3D" id="2.60.120.260">
    <property type="entry name" value="Galactose-binding domain-like"/>
    <property type="match status" value="1"/>
</dbReference>
<protein>
    <recommendedName>
        <fullName evidence="4">CBM-cenC domain-containing protein</fullName>
    </recommendedName>
</protein>
<evidence type="ECO:0000313" key="3">
    <source>
        <dbReference type="Proteomes" id="UP001286456"/>
    </source>
</evidence>
<accession>A0AAE0IMW1</accession>
<dbReference type="InterPro" id="IPR008979">
    <property type="entry name" value="Galactose-bd-like_sf"/>
</dbReference>
<gene>
    <name evidence="2" type="ORF">B0T19DRAFT_183022</name>
</gene>
<comment type="caution">
    <text evidence="2">The sequence shown here is derived from an EMBL/GenBank/DDBJ whole genome shotgun (WGS) entry which is preliminary data.</text>
</comment>
<evidence type="ECO:0008006" key="4">
    <source>
        <dbReference type="Google" id="ProtNLM"/>
    </source>
</evidence>
<reference evidence="2" key="2">
    <citation type="submission" date="2023-06" db="EMBL/GenBank/DDBJ databases">
        <authorList>
            <consortium name="Lawrence Berkeley National Laboratory"/>
            <person name="Haridas S."/>
            <person name="Hensen N."/>
            <person name="Bonometti L."/>
            <person name="Westerberg I."/>
            <person name="Brannstrom I.O."/>
            <person name="Guillou S."/>
            <person name="Cros-Aarteil S."/>
            <person name="Calhoun S."/>
            <person name="Kuo A."/>
            <person name="Mondo S."/>
            <person name="Pangilinan J."/>
            <person name="Riley R."/>
            <person name="Labutti K."/>
            <person name="Andreopoulos B."/>
            <person name="Lipzen A."/>
            <person name="Chen C."/>
            <person name="Yanf M."/>
            <person name="Daum C."/>
            <person name="Ng V."/>
            <person name="Clum A."/>
            <person name="Steindorff A."/>
            <person name="Ohm R."/>
            <person name="Martin F."/>
            <person name="Silar P."/>
            <person name="Natvig D."/>
            <person name="Lalanne C."/>
            <person name="Gautier V."/>
            <person name="Ament-Velasquez S.L."/>
            <person name="Kruys A."/>
            <person name="Hutchinson M.I."/>
            <person name="Powell A.J."/>
            <person name="Barry K."/>
            <person name="Miller A.N."/>
            <person name="Grigoriev I.V."/>
            <person name="Debuchy R."/>
            <person name="Gladieux P."/>
            <person name="Thoren M.H."/>
            <person name="Johannesson H."/>
        </authorList>
    </citation>
    <scope>NUCLEOTIDE SEQUENCE</scope>
    <source>
        <strain evidence="2">SMH4131-1</strain>
    </source>
</reference>
<organism evidence="2 3">
    <name type="scientific">Cercophora scortea</name>
    <dbReference type="NCBI Taxonomy" id="314031"/>
    <lineage>
        <taxon>Eukaryota</taxon>
        <taxon>Fungi</taxon>
        <taxon>Dikarya</taxon>
        <taxon>Ascomycota</taxon>
        <taxon>Pezizomycotina</taxon>
        <taxon>Sordariomycetes</taxon>
        <taxon>Sordariomycetidae</taxon>
        <taxon>Sordariales</taxon>
        <taxon>Lasiosphaeriaceae</taxon>
        <taxon>Cercophora</taxon>
    </lineage>
</organism>
<feature type="chain" id="PRO_5042100011" description="CBM-cenC domain-containing protein" evidence="1">
    <location>
        <begin position="28"/>
        <end position="250"/>
    </location>
</feature>
<dbReference type="Proteomes" id="UP001286456">
    <property type="component" value="Unassembled WGS sequence"/>
</dbReference>
<reference evidence="2" key="1">
    <citation type="journal article" date="2023" name="Mol. Phylogenet. Evol.">
        <title>Genome-scale phylogeny and comparative genomics of the fungal order Sordariales.</title>
        <authorList>
            <person name="Hensen N."/>
            <person name="Bonometti L."/>
            <person name="Westerberg I."/>
            <person name="Brannstrom I.O."/>
            <person name="Guillou S."/>
            <person name="Cros-Aarteil S."/>
            <person name="Calhoun S."/>
            <person name="Haridas S."/>
            <person name="Kuo A."/>
            <person name="Mondo S."/>
            <person name="Pangilinan J."/>
            <person name="Riley R."/>
            <person name="LaButti K."/>
            <person name="Andreopoulos B."/>
            <person name="Lipzen A."/>
            <person name="Chen C."/>
            <person name="Yan M."/>
            <person name="Daum C."/>
            <person name="Ng V."/>
            <person name="Clum A."/>
            <person name="Steindorff A."/>
            <person name="Ohm R.A."/>
            <person name="Martin F."/>
            <person name="Silar P."/>
            <person name="Natvig D.O."/>
            <person name="Lalanne C."/>
            <person name="Gautier V."/>
            <person name="Ament-Velasquez S.L."/>
            <person name="Kruys A."/>
            <person name="Hutchinson M.I."/>
            <person name="Powell A.J."/>
            <person name="Barry K."/>
            <person name="Miller A.N."/>
            <person name="Grigoriev I.V."/>
            <person name="Debuchy R."/>
            <person name="Gladieux P."/>
            <person name="Hiltunen Thoren M."/>
            <person name="Johannesson H."/>
        </authorList>
    </citation>
    <scope>NUCLEOTIDE SEQUENCE</scope>
    <source>
        <strain evidence="2">SMH4131-1</strain>
    </source>
</reference>
<evidence type="ECO:0000256" key="1">
    <source>
        <dbReference type="SAM" id="SignalP"/>
    </source>
</evidence>
<sequence length="250" mass="25626">MRFSQFKQGLLVAAGLLTAGTSATCHADNCYRALFPCSSAAALATATAYCATVTAGGTTATNYPTRATAACGTAPARYISACACGQTCTTTSTAPACPTATPPVNGDFECGGLAPWTLQVPDPSASGAVTQPGNTGSFAFEVDLHAAPANTELGVSARIISAPFAVVPNAAYTLTFWTFFDKIDNGFIGVMVNGQPIWTVDAGDLGFGAFHKSTVPVTPTTSTVTLTFEFLFGSVSQAVDRIDSISFVKN</sequence>
<dbReference type="EMBL" id="JAUEPO010000003">
    <property type="protein sequence ID" value="KAK3328108.1"/>
    <property type="molecule type" value="Genomic_DNA"/>
</dbReference>
<dbReference type="AlphaFoldDB" id="A0AAE0IMW1"/>
<keyword evidence="1" id="KW-0732">Signal</keyword>
<evidence type="ECO:0000313" key="2">
    <source>
        <dbReference type="EMBL" id="KAK3328108.1"/>
    </source>
</evidence>
<name>A0AAE0IMW1_9PEZI</name>
<proteinExistence type="predicted"/>
<keyword evidence="3" id="KW-1185">Reference proteome</keyword>
<dbReference type="SUPFAM" id="SSF49785">
    <property type="entry name" value="Galactose-binding domain-like"/>
    <property type="match status" value="1"/>
</dbReference>